<proteinExistence type="predicted"/>
<gene>
    <name evidence="3" type="ORF">PHPALM_8588</name>
</gene>
<dbReference type="EMBL" id="NCKW01004867">
    <property type="protein sequence ID" value="POM74449.1"/>
    <property type="molecule type" value="Genomic_DNA"/>
</dbReference>
<keyword evidence="4" id="KW-1185">Reference proteome</keyword>
<feature type="compositionally biased region" description="Low complexity" evidence="2">
    <location>
        <begin position="281"/>
        <end position="303"/>
    </location>
</feature>
<dbReference type="AlphaFoldDB" id="A0A2P4Y9V8"/>
<name>A0A2P4Y9V8_9STRA</name>
<evidence type="ECO:0000313" key="3">
    <source>
        <dbReference type="EMBL" id="POM74449.1"/>
    </source>
</evidence>
<feature type="region of interest" description="Disordered" evidence="2">
    <location>
        <begin position="269"/>
        <end position="387"/>
    </location>
</feature>
<evidence type="ECO:0000313" key="4">
    <source>
        <dbReference type="Proteomes" id="UP000237271"/>
    </source>
</evidence>
<reference evidence="3 4" key="1">
    <citation type="journal article" date="2017" name="Genome Biol. Evol.">
        <title>Phytophthora megakarya and P. palmivora, closely related causal agents of cacao black pod rot, underwent increases in genome sizes and gene numbers by different mechanisms.</title>
        <authorList>
            <person name="Ali S.S."/>
            <person name="Shao J."/>
            <person name="Lary D.J."/>
            <person name="Kronmiller B."/>
            <person name="Shen D."/>
            <person name="Strem M.D."/>
            <person name="Amoako-Attah I."/>
            <person name="Akrofi A.Y."/>
            <person name="Begoude B.A."/>
            <person name="Ten Hoopen G.M."/>
            <person name="Coulibaly K."/>
            <person name="Kebe B.I."/>
            <person name="Melnick R.L."/>
            <person name="Guiltinan M.J."/>
            <person name="Tyler B.M."/>
            <person name="Meinhardt L.W."/>
            <person name="Bailey B.A."/>
        </authorList>
    </citation>
    <scope>NUCLEOTIDE SEQUENCE [LARGE SCALE GENOMIC DNA]</scope>
    <source>
        <strain evidence="4">sbr112.9</strain>
    </source>
</reference>
<accession>A0A2P4Y9V8</accession>
<evidence type="ECO:0000256" key="1">
    <source>
        <dbReference type="SAM" id="Coils"/>
    </source>
</evidence>
<organism evidence="3 4">
    <name type="scientific">Phytophthora palmivora</name>
    <dbReference type="NCBI Taxonomy" id="4796"/>
    <lineage>
        <taxon>Eukaryota</taxon>
        <taxon>Sar</taxon>
        <taxon>Stramenopiles</taxon>
        <taxon>Oomycota</taxon>
        <taxon>Peronosporomycetes</taxon>
        <taxon>Peronosporales</taxon>
        <taxon>Peronosporaceae</taxon>
        <taxon>Phytophthora</taxon>
    </lineage>
</organism>
<keyword evidence="1" id="KW-0175">Coiled coil</keyword>
<dbReference type="Proteomes" id="UP000237271">
    <property type="component" value="Unassembled WGS sequence"/>
</dbReference>
<dbReference type="OrthoDB" id="412647at2759"/>
<feature type="compositionally biased region" description="Low complexity" evidence="2">
    <location>
        <begin position="350"/>
        <end position="386"/>
    </location>
</feature>
<feature type="compositionally biased region" description="Low complexity" evidence="2">
    <location>
        <begin position="323"/>
        <end position="335"/>
    </location>
</feature>
<protein>
    <submittedName>
        <fullName evidence="3">Uncharacterized protein</fullName>
    </submittedName>
</protein>
<comment type="caution">
    <text evidence="3">The sequence shown here is derived from an EMBL/GenBank/DDBJ whole genome shotgun (WGS) entry which is preliminary data.</text>
</comment>
<evidence type="ECO:0000256" key="2">
    <source>
        <dbReference type="SAM" id="MobiDB-lite"/>
    </source>
</evidence>
<feature type="coiled-coil region" evidence="1">
    <location>
        <begin position="135"/>
        <end position="167"/>
    </location>
</feature>
<sequence length="476" mass="51073">MRQTGGADGSFFRDQTVALRQTVATLLGLLRDAVVRDTKSPKQTLSKEALRILHQVLTPSISVLENETPSFRSNQVEPENEEIDPTQPRVVHRQTSLDVDEVIKGVLLVEGSTPTDAAECARIMGEKLKYLPVNLKQTLTQLQQDKENQAQAEREEEQRKLQLVLQQKQLQSEGQGTDGQSDITSTTSILPATAQVNPAATSSGIRPTPTLEVYVDALKKYLSDLMTAEGKRGFVMYNWPFSTRDVNLLTAMGLPIDSVINLEIVQKSSLSSTPIPPPTVATPAVFTPAAKPKTPVTTTKATPLSSNSSRPKAPVVSSAARGKTSPTKPTAASKSPPKPNTRATSKSRASPVKVPPTSASKPKTPTVPSTPVNPGSSSSQLQSKSSEAAKIVKKVPTAASALQGLGGLVHSVGPATFPVERVNAILQVLEQQKRCKLAPVIQWDDNTRRTNEMLAISHARSSGARKSETPKNINSS</sequence>